<dbReference type="Pfam" id="PF19436">
    <property type="entry name" value="ACS_CODH_B_C"/>
    <property type="match status" value="1"/>
</dbReference>
<dbReference type="PANTHER" id="PTHR42281">
    <property type="match status" value="1"/>
</dbReference>
<evidence type="ECO:0000256" key="3">
    <source>
        <dbReference type="ARBA" id="ARBA00022596"/>
    </source>
</evidence>
<dbReference type="Gene3D" id="3.40.1470.10">
    <property type="entry name" value="Bifunctional carbon monoxide dehydrogenase/acetyl-coa synthase(codh/acs), Chain M, domain 5"/>
    <property type="match status" value="1"/>
</dbReference>
<dbReference type="InterPro" id="IPR016099">
    <property type="entry name" value="Prismane-like_a/b-sand"/>
</dbReference>
<keyword evidence="11" id="KW-1185">Reference proteome</keyword>
<evidence type="ECO:0000256" key="5">
    <source>
        <dbReference type="ARBA" id="ARBA00022723"/>
    </source>
</evidence>
<dbReference type="NCBIfam" id="NF040764">
    <property type="entry name" value="CODH_ACS_al_bet"/>
    <property type="match status" value="1"/>
</dbReference>
<dbReference type="Gene3D" id="3.40.50.2030">
    <property type="match status" value="1"/>
</dbReference>
<dbReference type="OrthoDB" id="9759545at2"/>
<dbReference type="Gene3D" id="3.30.1650.10">
    <property type="entry name" value="Bifunctional carbon monoxide dehydrogenase/acetyl-coa synthase(codh/acs), Chain M, domain 3"/>
    <property type="match status" value="1"/>
</dbReference>
<dbReference type="Pfam" id="PF18537">
    <property type="entry name" value="CODH_A_N"/>
    <property type="match status" value="1"/>
</dbReference>
<dbReference type="RefSeq" id="WP_006523724.1">
    <property type="nucleotide sequence ID" value="NC_021184.1"/>
</dbReference>
<dbReference type="Proteomes" id="UP000013520">
    <property type="component" value="Chromosome"/>
</dbReference>
<dbReference type="InterPro" id="IPR045822">
    <property type="entry name" value="ACS_CODH_B_C"/>
</dbReference>
<dbReference type="InterPro" id="IPR038571">
    <property type="entry name" value="CO_DH/Ac-CoA_synth_bsu_3_sf"/>
</dbReference>
<name>R4KDQ0_9FIRM</name>
<organism evidence="10 11">
    <name type="scientific">Desulfoscipio gibsoniae DSM 7213</name>
    <dbReference type="NCBI Taxonomy" id="767817"/>
    <lineage>
        <taxon>Bacteria</taxon>
        <taxon>Bacillati</taxon>
        <taxon>Bacillota</taxon>
        <taxon>Clostridia</taxon>
        <taxon>Eubacteriales</taxon>
        <taxon>Desulfallaceae</taxon>
        <taxon>Desulfoscipio</taxon>
    </lineage>
</organism>
<dbReference type="GO" id="GO:0043885">
    <property type="term" value="F:anaerobic carbon-monoxide dehydrogenase activity"/>
    <property type="evidence" value="ECO:0007669"/>
    <property type="project" value="InterPro"/>
</dbReference>
<evidence type="ECO:0000256" key="4">
    <source>
        <dbReference type="ARBA" id="ARBA00022679"/>
    </source>
</evidence>
<dbReference type="SUPFAM" id="SSF56821">
    <property type="entry name" value="Prismane protein-like"/>
    <property type="match status" value="1"/>
</dbReference>
<feature type="domain" description="CO dehydrogenase/acetyl-CoA synthase complex beta subunit C-terminal" evidence="9">
    <location>
        <begin position="487"/>
        <end position="731"/>
    </location>
</feature>
<accession>R4KDQ0</accession>
<dbReference type="PANTHER" id="PTHR42281:SF1">
    <property type="entry name" value="ACETYL-COA DECARBONYLASE_SYNTHASE COMPLEX SUBUNIT BETA 1"/>
    <property type="match status" value="1"/>
</dbReference>
<evidence type="ECO:0000256" key="6">
    <source>
        <dbReference type="ARBA" id="ARBA00023004"/>
    </source>
</evidence>
<dbReference type="NCBIfam" id="TIGR00316">
    <property type="entry name" value="cdhC"/>
    <property type="match status" value="1"/>
</dbReference>
<protein>
    <recommendedName>
        <fullName evidence="1">CO-methylating acetyl-CoA synthase</fullName>
        <ecNumber evidence="1">2.3.1.169</ecNumber>
    </recommendedName>
</protein>
<dbReference type="GO" id="GO:0006084">
    <property type="term" value="P:acetyl-CoA metabolic process"/>
    <property type="evidence" value="ECO:0007669"/>
    <property type="project" value="InterPro"/>
</dbReference>
<reference evidence="10 11" key="1">
    <citation type="submission" date="2012-01" db="EMBL/GenBank/DDBJ databases">
        <title>Complete sequence of Desulfotomaculum gibsoniae DSM 7213.</title>
        <authorList>
            <consortium name="US DOE Joint Genome Institute"/>
            <person name="Lucas S."/>
            <person name="Han J."/>
            <person name="Lapidus A."/>
            <person name="Cheng J.-F."/>
            <person name="Goodwin L."/>
            <person name="Pitluck S."/>
            <person name="Peters L."/>
            <person name="Ovchinnikova G."/>
            <person name="Teshima H."/>
            <person name="Detter J.C."/>
            <person name="Han C."/>
            <person name="Tapia R."/>
            <person name="Land M."/>
            <person name="Hauser L."/>
            <person name="Kyrpides N."/>
            <person name="Ivanova N."/>
            <person name="Pagani I."/>
            <person name="Parshina S."/>
            <person name="Plugge C."/>
            <person name="Muyzer G."/>
            <person name="Kuever J."/>
            <person name="Ivanova A."/>
            <person name="Nazina T."/>
            <person name="Klenk H.-P."/>
            <person name="Brambilla E."/>
            <person name="Spring S."/>
            <person name="Stams A.F."/>
            <person name="Woyke T."/>
        </authorList>
    </citation>
    <scope>NUCLEOTIDE SEQUENCE [LARGE SCALE GENOMIC DNA]</scope>
    <source>
        <strain evidence="10 11">DSM 7213</strain>
    </source>
</reference>
<dbReference type="InterPro" id="IPR041350">
    <property type="entry name" value="CODH_A_N"/>
</dbReference>
<dbReference type="CDD" id="cd01917">
    <property type="entry name" value="ACS_2"/>
    <property type="match status" value="1"/>
</dbReference>
<keyword evidence="7" id="KW-0411">Iron-sulfur</keyword>
<dbReference type="GO" id="GO:0051539">
    <property type="term" value="F:4 iron, 4 sulfur cluster binding"/>
    <property type="evidence" value="ECO:0007669"/>
    <property type="project" value="UniProtKB-KW"/>
</dbReference>
<dbReference type="KEGG" id="dgi:Desgi_1186"/>
<sequence>MSEAINFDQIFEGAIEAGKEPKKLFKEAYEGTITALSYAEILLNQAIRTYGKDQSVGYPDTAYYLPVIRCLSGEEIKTLGDCVPVLNRMRAAVKEEKTFANARKWGEATWYAADIIEAVRYIKNTPENPLHVSPWTGFVGDPGVRQYGTKLVDWTIPGEAVILGRAKDSKSAKKIVDSLMAKGLMLFLCDEIIEQLLEEGVKLGVDYAAFPLGNFTQVVHAANYALRAGMMFGGIKPGAYDAQRDYQHRRVLAFILYLGEHDMVKTAAAMGAINVGFPVITDQELPEDKQIKDWFVSEPDYDKIVQTCLEVRGIKITSVDIDVPITVGPAFEGESIRKKDMYVEFGGTKTPGFELVRMADDTIEDGKIELIGPDVDTVPEGSRMPIGIVVDVYGRKMEEDFEPVLERRIHYFSNYGEGLWHTAQRDINWMRISKDAYAKGFRIKHIGEILYAKFKSEFSAIVDRIAVTIYTDEQKVLEMREVAREYYKKRDDRLKELRDEKVDTFYSCTLCQSFAPTHVCVIAPERVGLCGAVSWLDAKAAYEINPHGANQPVPKEGVIDEVKGQWKSFNEFTFNNSQRSVEAVNFYTIMEYPMTSCGCFECILAMVPECNGFMVVNREHSGMTPSGMTFSTLAGTIGGGAQMPGFMGMGKSYLASPKFVPADGGLGRMVWMPKALKEELRAALEEAAENAGLGKDFVDKIADETVGTSGEEIMSFLDEKGHPALTMDPLM</sequence>
<dbReference type="eggNOG" id="COG1614">
    <property type="taxonomic scope" value="Bacteria"/>
</dbReference>
<dbReference type="AlphaFoldDB" id="R4KDQ0"/>
<dbReference type="GO" id="GO:0046872">
    <property type="term" value="F:metal ion binding"/>
    <property type="evidence" value="ECO:0007669"/>
    <property type="project" value="UniProtKB-KW"/>
</dbReference>
<evidence type="ECO:0000256" key="1">
    <source>
        <dbReference type="ARBA" id="ARBA00012244"/>
    </source>
</evidence>
<feature type="domain" description="Carbon monoxide dehydrogenase subunit alpha ,N-terminal" evidence="8">
    <location>
        <begin position="40"/>
        <end position="122"/>
    </location>
</feature>
<dbReference type="EC" id="2.3.1.169" evidence="1"/>
<evidence type="ECO:0000259" key="8">
    <source>
        <dbReference type="Pfam" id="PF18537"/>
    </source>
</evidence>
<dbReference type="NCBIfam" id="NF003379">
    <property type="entry name" value="PRK04456.1"/>
    <property type="match status" value="1"/>
</dbReference>
<gene>
    <name evidence="10" type="ORF">Desgi_1186</name>
</gene>
<dbReference type="InterPro" id="IPR011254">
    <property type="entry name" value="Prismane-like_sf"/>
</dbReference>
<keyword evidence="3" id="KW-0533">Nickel</keyword>
<keyword evidence="2" id="KW-0004">4Fe-4S</keyword>
<dbReference type="NCBIfam" id="NF007078">
    <property type="entry name" value="PRK09529.1"/>
    <property type="match status" value="1"/>
</dbReference>
<dbReference type="GO" id="GO:0043884">
    <property type="term" value="F:CO-methylating acetyl-CoA synthase activity"/>
    <property type="evidence" value="ECO:0007669"/>
    <property type="project" value="UniProtKB-EC"/>
</dbReference>
<proteinExistence type="predicted"/>
<evidence type="ECO:0000256" key="7">
    <source>
        <dbReference type="ARBA" id="ARBA00023014"/>
    </source>
</evidence>
<evidence type="ECO:0000313" key="10">
    <source>
        <dbReference type="EMBL" id="AGL00709.1"/>
    </source>
</evidence>
<keyword evidence="4" id="KW-0808">Transferase</keyword>
<dbReference type="HOGENOM" id="CLU_378422_0_0_9"/>
<dbReference type="Gene3D" id="1.10.8.190">
    <property type="entry name" value="Carbon monoxide dehydrogenase alpha subunit. Chain M, domain 1"/>
    <property type="match status" value="1"/>
</dbReference>
<evidence type="ECO:0000259" key="9">
    <source>
        <dbReference type="Pfam" id="PF19436"/>
    </source>
</evidence>
<keyword evidence="6" id="KW-0408">Iron</keyword>
<dbReference type="Pfam" id="PF03598">
    <property type="entry name" value="CdhC"/>
    <property type="match status" value="1"/>
</dbReference>
<dbReference type="STRING" id="767817.Desgi_1186"/>
<dbReference type="InterPro" id="IPR004461">
    <property type="entry name" value="CO_DH/Ac-CoA_synth_bsu"/>
</dbReference>
<dbReference type="EMBL" id="CP003273">
    <property type="protein sequence ID" value="AGL00709.1"/>
    <property type="molecule type" value="Genomic_DNA"/>
</dbReference>
<keyword evidence="5" id="KW-0479">Metal-binding</keyword>
<evidence type="ECO:0000313" key="11">
    <source>
        <dbReference type="Proteomes" id="UP000013520"/>
    </source>
</evidence>
<dbReference type="Gene3D" id="3.40.970.20">
    <property type="entry name" value="Carbon monoxide dehydrogenase alpha subunit. Chain D, domain 4"/>
    <property type="match status" value="1"/>
</dbReference>
<evidence type="ECO:0000256" key="2">
    <source>
        <dbReference type="ARBA" id="ARBA00022485"/>
    </source>
</evidence>